<feature type="transmembrane region" description="Helical" evidence="2">
    <location>
        <begin position="182"/>
        <end position="202"/>
    </location>
</feature>
<keyword evidence="2" id="KW-1133">Transmembrane helix</keyword>
<feature type="region of interest" description="Disordered" evidence="1">
    <location>
        <begin position="1"/>
        <end position="23"/>
    </location>
</feature>
<evidence type="ECO:0000256" key="1">
    <source>
        <dbReference type="SAM" id="MobiDB-lite"/>
    </source>
</evidence>
<evidence type="ECO:0000313" key="4">
    <source>
        <dbReference type="Proteomes" id="UP001230654"/>
    </source>
</evidence>
<evidence type="ECO:0000313" key="3">
    <source>
        <dbReference type="EMBL" id="MDQ0578065.1"/>
    </source>
</evidence>
<feature type="transmembrane region" description="Helical" evidence="2">
    <location>
        <begin position="136"/>
        <end position="162"/>
    </location>
</feature>
<sequence>MNIMTNVAGPDKATGSPQSAARGPRLSGVTWLIWRQHRAAYWTLFAATAISVAWIAHQRTGLIDHLTAHGWPRTAPEQWLDGIDPYAEAIDKVTFGLGFVPVLLGVFLGAPLLAGDLENGTAKLVASQSVSRVRWLATKLGITALVVVVCTAALSVAFGWWWKPVRKEVNVLEWSSGAAFDNSGPVPIALTLFTVAGGVAIGMLVRRTLLAMVVTCGFAVAVQGAWAYFRLDLGQVVTVTTGKGIGADAFPATPHAAYQVDQSYITGSGQTLPWSTCAHEASEKAADACVKKADIVGWSVDYLPISQMSSMQWLGASILFVLTAAIAMFIFLWGRKRLV</sequence>
<feature type="transmembrane region" description="Helical" evidence="2">
    <location>
        <begin position="313"/>
        <end position="333"/>
    </location>
</feature>
<dbReference type="Proteomes" id="UP001230654">
    <property type="component" value="Unassembled WGS sequence"/>
</dbReference>
<organism evidence="3 4">
    <name type="scientific">Streptomyces rishiriensis</name>
    <dbReference type="NCBI Taxonomy" id="68264"/>
    <lineage>
        <taxon>Bacteria</taxon>
        <taxon>Bacillati</taxon>
        <taxon>Actinomycetota</taxon>
        <taxon>Actinomycetes</taxon>
        <taxon>Kitasatosporales</taxon>
        <taxon>Streptomycetaceae</taxon>
        <taxon>Streptomyces</taxon>
    </lineage>
</organism>
<dbReference type="EMBL" id="JAUSWV010000001">
    <property type="protein sequence ID" value="MDQ0578065.1"/>
    <property type="molecule type" value="Genomic_DNA"/>
</dbReference>
<comment type="caution">
    <text evidence="3">The sequence shown here is derived from an EMBL/GenBank/DDBJ whole genome shotgun (WGS) entry which is preliminary data.</text>
</comment>
<dbReference type="RefSeq" id="WP_307160742.1">
    <property type="nucleotide sequence ID" value="NZ_JAUSWV010000001.1"/>
</dbReference>
<keyword evidence="4" id="KW-1185">Reference proteome</keyword>
<gene>
    <name evidence="3" type="ORF">QF030_000243</name>
</gene>
<protein>
    <recommendedName>
        <fullName evidence="5">Transmembrane transport protein</fullName>
    </recommendedName>
</protein>
<accession>A0ABU0NHL7</accession>
<keyword evidence="2" id="KW-0472">Membrane</keyword>
<evidence type="ECO:0008006" key="5">
    <source>
        <dbReference type="Google" id="ProtNLM"/>
    </source>
</evidence>
<feature type="transmembrane region" description="Helical" evidence="2">
    <location>
        <begin position="209"/>
        <end position="229"/>
    </location>
</feature>
<proteinExistence type="predicted"/>
<feature type="transmembrane region" description="Helical" evidence="2">
    <location>
        <begin position="95"/>
        <end position="115"/>
    </location>
</feature>
<reference evidence="3 4" key="1">
    <citation type="submission" date="2023-07" db="EMBL/GenBank/DDBJ databases">
        <title>Comparative genomics of wheat-associated soil bacteria to identify genetic determinants of phenazine resistance.</title>
        <authorList>
            <person name="Mouncey N."/>
        </authorList>
    </citation>
    <scope>NUCLEOTIDE SEQUENCE [LARGE SCALE GENOMIC DNA]</scope>
    <source>
        <strain evidence="3 4">B2I6</strain>
    </source>
</reference>
<feature type="transmembrane region" description="Helical" evidence="2">
    <location>
        <begin position="39"/>
        <end position="57"/>
    </location>
</feature>
<keyword evidence="2" id="KW-0812">Transmembrane</keyword>
<name>A0ABU0NHL7_STRRH</name>
<evidence type="ECO:0000256" key="2">
    <source>
        <dbReference type="SAM" id="Phobius"/>
    </source>
</evidence>